<name>A0A4Y3R8G7_STRCI</name>
<dbReference type="PANTHER" id="PTHR42718">
    <property type="entry name" value="MAJOR FACILITATOR SUPERFAMILY MULTIDRUG TRANSPORTER MFSC"/>
    <property type="match status" value="1"/>
</dbReference>
<dbReference type="InterPro" id="IPR011701">
    <property type="entry name" value="MFS"/>
</dbReference>
<feature type="transmembrane region" description="Helical" evidence="6">
    <location>
        <begin position="445"/>
        <end position="466"/>
    </location>
</feature>
<dbReference type="EMBL" id="BJMM01000042">
    <property type="protein sequence ID" value="GEB53098.1"/>
    <property type="molecule type" value="Genomic_DNA"/>
</dbReference>
<comment type="subcellular location">
    <subcellularLocation>
        <location evidence="1">Cell membrane</location>
        <topology evidence="1">Multi-pass membrane protein</topology>
    </subcellularLocation>
</comment>
<evidence type="ECO:0000256" key="5">
    <source>
        <dbReference type="ARBA" id="ARBA00023251"/>
    </source>
</evidence>
<dbReference type="CDD" id="cd17321">
    <property type="entry name" value="MFS_MMR_MDR_like"/>
    <property type="match status" value="1"/>
</dbReference>
<dbReference type="Pfam" id="PF07690">
    <property type="entry name" value="MFS_1"/>
    <property type="match status" value="2"/>
</dbReference>
<dbReference type="InterPro" id="IPR020846">
    <property type="entry name" value="MFS_dom"/>
</dbReference>
<evidence type="ECO:0000256" key="6">
    <source>
        <dbReference type="SAM" id="Phobius"/>
    </source>
</evidence>
<evidence type="ECO:0000313" key="8">
    <source>
        <dbReference type="EMBL" id="GEB53098.1"/>
    </source>
</evidence>
<feature type="transmembrane region" description="Helical" evidence="6">
    <location>
        <begin position="73"/>
        <end position="92"/>
    </location>
</feature>
<keyword evidence="5" id="KW-0046">Antibiotic resistance</keyword>
<feature type="transmembrane region" description="Helical" evidence="6">
    <location>
        <begin position="420"/>
        <end position="439"/>
    </location>
</feature>
<feature type="domain" description="Major facilitator superfamily (MFS) profile" evidence="7">
    <location>
        <begin position="7"/>
        <end position="470"/>
    </location>
</feature>
<comment type="caution">
    <text evidence="8">The sequence shown here is derived from an EMBL/GenBank/DDBJ whole genome shotgun (WGS) entry which is preliminary data.</text>
</comment>
<organism evidence="8 9">
    <name type="scientific">Streptomyces cacaoi</name>
    <dbReference type="NCBI Taxonomy" id="1898"/>
    <lineage>
        <taxon>Bacteria</taxon>
        <taxon>Bacillati</taxon>
        <taxon>Actinomycetota</taxon>
        <taxon>Actinomycetes</taxon>
        <taxon>Kitasatosporales</taxon>
        <taxon>Streptomycetaceae</taxon>
        <taxon>Streptomyces</taxon>
    </lineage>
</organism>
<dbReference type="Gene3D" id="1.20.1250.20">
    <property type="entry name" value="MFS general substrate transporter like domains"/>
    <property type="match status" value="1"/>
</dbReference>
<sequence length="470" mass="46932">MDRRALALCVVVTAATMDLVDGTVANIVLPVVQRDLAAGDGAAAAIASAYTLALGSLLTLGGRLGDLFGPRRVLGLGTAGFVAASALCAAAPGPGPLIAARLAQGAAGAVLVPQTLTVVQLLYPTRERGRALSVFAGVAGAATVAGPVLGALVTRVDVLGLGWRAVFALNIPVGALVLAGLRWVPGGVRGECAVPGGSAVPGDGPFSGGVDGMGSALLGSGIALLSAPLLWGSAADRLLWTAVSLAGGAAALTGFAVHQGRRARRGRAPLVDPRLLRFRSFRGALQVTALVHAAVFALFLTLALYLQGERGWTPVQAAFAVLPWAVGIPLTSVPASSRLVPRFGRRVLAVGTAAMLLGVPASAWGLHLAGDAWYGPAPGLFVAGCGIRCVVAPVLGLGLREVPASAAGTASGVLNTVQHVAGALGTGVLGGVYAAHLELPVGGRLLPVLLGVVVLLVGALLSVRLLPRRP</sequence>
<accession>A0A4Y3R8G7</accession>
<evidence type="ECO:0000256" key="3">
    <source>
        <dbReference type="ARBA" id="ARBA00022989"/>
    </source>
</evidence>
<feature type="transmembrane region" description="Helical" evidence="6">
    <location>
        <begin position="161"/>
        <end position="181"/>
    </location>
</feature>
<gene>
    <name evidence="8" type="ORF">SCA03_56490</name>
</gene>
<dbReference type="PANTHER" id="PTHR42718:SF39">
    <property type="entry name" value="ACTINORHODIN TRANSPORTER-RELATED"/>
    <property type="match status" value="1"/>
</dbReference>
<feature type="transmembrane region" description="Helical" evidence="6">
    <location>
        <begin position="238"/>
        <end position="257"/>
    </location>
</feature>
<dbReference type="InterPro" id="IPR036259">
    <property type="entry name" value="MFS_trans_sf"/>
</dbReference>
<feature type="transmembrane region" description="Helical" evidence="6">
    <location>
        <begin position="215"/>
        <end position="232"/>
    </location>
</feature>
<dbReference type="GO" id="GO:0022857">
    <property type="term" value="F:transmembrane transporter activity"/>
    <property type="evidence" value="ECO:0007669"/>
    <property type="project" value="InterPro"/>
</dbReference>
<feature type="transmembrane region" description="Helical" evidence="6">
    <location>
        <begin position="317"/>
        <end position="335"/>
    </location>
</feature>
<evidence type="ECO:0000259" key="7">
    <source>
        <dbReference type="PROSITE" id="PS50850"/>
    </source>
</evidence>
<evidence type="ECO:0000313" key="9">
    <source>
        <dbReference type="Proteomes" id="UP000319210"/>
    </source>
</evidence>
<feature type="transmembrane region" description="Helical" evidence="6">
    <location>
        <begin position="379"/>
        <end position="399"/>
    </location>
</feature>
<dbReference type="SUPFAM" id="SSF103473">
    <property type="entry name" value="MFS general substrate transporter"/>
    <property type="match status" value="2"/>
</dbReference>
<proteinExistence type="predicted"/>
<evidence type="ECO:0000256" key="2">
    <source>
        <dbReference type="ARBA" id="ARBA00022692"/>
    </source>
</evidence>
<keyword evidence="2 6" id="KW-0812">Transmembrane</keyword>
<evidence type="ECO:0000256" key="1">
    <source>
        <dbReference type="ARBA" id="ARBA00004651"/>
    </source>
</evidence>
<dbReference type="PROSITE" id="PS50850">
    <property type="entry name" value="MFS"/>
    <property type="match status" value="1"/>
</dbReference>
<keyword evidence="4 6" id="KW-0472">Membrane</keyword>
<evidence type="ECO:0000256" key="4">
    <source>
        <dbReference type="ARBA" id="ARBA00023136"/>
    </source>
</evidence>
<dbReference type="OrthoDB" id="4532109at2"/>
<keyword evidence="3 6" id="KW-1133">Transmembrane helix</keyword>
<feature type="transmembrane region" description="Helical" evidence="6">
    <location>
        <begin position="98"/>
        <end position="119"/>
    </location>
</feature>
<keyword evidence="9" id="KW-1185">Reference proteome</keyword>
<feature type="transmembrane region" description="Helical" evidence="6">
    <location>
        <begin position="347"/>
        <end position="367"/>
    </location>
</feature>
<dbReference type="Gene3D" id="1.20.1720.10">
    <property type="entry name" value="Multidrug resistance protein D"/>
    <property type="match status" value="1"/>
</dbReference>
<dbReference type="GO" id="GO:0005886">
    <property type="term" value="C:plasma membrane"/>
    <property type="evidence" value="ECO:0007669"/>
    <property type="project" value="UniProtKB-SubCell"/>
</dbReference>
<dbReference type="AlphaFoldDB" id="A0A4Y3R8G7"/>
<dbReference type="RefSeq" id="WP_086817297.1">
    <property type="nucleotide sequence ID" value="NZ_BJMM01000042.1"/>
</dbReference>
<dbReference type="GO" id="GO:0046677">
    <property type="term" value="P:response to antibiotic"/>
    <property type="evidence" value="ECO:0007669"/>
    <property type="project" value="UniProtKB-KW"/>
</dbReference>
<protein>
    <submittedName>
        <fullName evidence="8">MFS transporter</fullName>
    </submittedName>
</protein>
<reference evidence="8 9" key="1">
    <citation type="submission" date="2019-06" db="EMBL/GenBank/DDBJ databases">
        <title>Whole genome shotgun sequence of Streptomyces cacaoi subsp. cacaoi NBRC 12748.</title>
        <authorList>
            <person name="Hosoyama A."/>
            <person name="Uohara A."/>
            <person name="Ohji S."/>
            <person name="Ichikawa N."/>
        </authorList>
    </citation>
    <scope>NUCLEOTIDE SEQUENCE [LARGE SCALE GENOMIC DNA]</scope>
    <source>
        <strain evidence="8 9">NBRC 12748</strain>
    </source>
</reference>
<feature type="transmembrane region" description="Helical" evidence="6">
    <location>
        <begin position="41"/>
        <end position="61"/>
    </location>
</feature>
<dbReference type="Proteomes" id="UP000319210">
    <property type="component" value="Unassembled WGS sequence"/>
</dbReference>
<feature type="transmembrane region" description="Helical" evidence="6">
    <location>
        <begin position="131"/>
        <end position="149"/>
    </location>
</feature>
<feature type="transmembrane region" description="Helical" evidence="6">
    <location>
        <begin position="284"/>
        <end position="305"/>
    </location>
</feature>